<reference evidence="3" key="2">
    <citation type="submission" date="2013-07" db="EMBL/GenBank/DDBJ databases">
        <authorList>
            <consortium name="The Broad Institute Genome Sequencing Platform"/>
            <person name="Cuomo C."/>
            <person name="Litvintseva A."/>
            <person name="Chen Y."/>
            <person name="Heitman J."/>
            <person name="Sun S."/>
            <person name="Springer D."/>
            <person name="Dromer F."/>
            <person name="Young S.K."/>
            <person name="Zeng Q."/>
            <person name="Gargeya S."/>
            <person name="Fitzgerald M."/>
            <person name="Abouelleil A."/>
            <person name="Alvarado L."/>
            <person name="Berlin A.M."/>
            <person name="Chapman S.B."/>
            <person name="Dewar J."/>
            <person name="Goldberg J."/>
            <person name="Griggs A."/>
            <person name="Gujja S."/>
            <person name="Hansen M."/>
            <person name="Howarth C."/>
            <person name="Imamovic A."/>
            <person name="Larimer J."/>
            <person name="McCowan C."/>
            <person name="Murphy C."/>
            <person name="Pearson M."/>
            <person name="Priest M."/>
            <person name="Roberts A."/>
            <person name="Saif S."/>
            <person name="Shea T."/>
            <person name="Sykes S."/>
            <person name="Wortman J."/>
            <person name="Nusbaum C."/>
            <person name="Birren B."/>
        </authorList>
    </citation>
    <scope>NUCLEOTIDE SEQUENCE</scope>
    <source>
        <strain evidence="3">CBS 10737</strain>
    </source>
</reference>
<keyword evidence="4" id="KW-1185">Reference proteome</keyword>
<reference evidence="2" key="1">
    <citation type="submission" date="2013-07" db="EMBL/GenBank/DDBJ databases">
        <title>The Genome Sequence of Cryptococcus pinus CBS10737.</title>
        <authorList>
            <consortium name="The Broad Institute Genome Sequencing Platform"/>
            <person name="Cuomo C."/>
            <person name="Litvintseva A."/>
            <person name="Chen Y."/>
            <person name="Heitman J."/>
            <person name="Sun S."/>
            <person name="Springer D."/>
            <person name="Dromer F."/>
            <person name="Young S.K."/>
            <person name="Zeng Q."/>
            <person name="Gargeya S."/>
            <person name="Fitzgerald M."/>
            <person name="Abouelleil A."/>
            <person name="Alvarado L."/>
            <person name="Berlin A.M."/>
            <person name="Chapman S.B."/>
            <person name="Dewar J."/>
            <person name="Goldberg J."/>
            <person name="Griggs A."/>
            <person name="Gujja S."/>
            <person name="Hansen M."/>
            <person name="Howarth C."/>
            <person name="Imamovic A."/>
            <person name="Larimer J."/>
            <person name="McCowan C."/>
            <person name="Murphy C."/>
            <person name="Pearson M."/>
            <person name="Priest M."/>
            <person name="Roberts A."/>
            <person name="Saif S."/>
            <person name="Shea T."/>
            <person name="Sykes S."/>
            <person name="Wortman J."/>
            <person name="Nusbaum C."/>
            <person name="Birren B."/>
        </authorList>
    </citation>
    <scope>NUCLEOTIDE SEQUENCE [LARGE SCALE GENOMIC DNA]</scope>
    <source>
        <strain evidence="2">CBS 10737</strain>
    </source>
</reference>
<organism evidence="2">
    <name type="scientific">Kwoniella pini CBS 10737</name>
    <dbReference type="NCBI Taxonomy" id="1296096"/>
    <lineage>
        <taxon>Eukaryota</taxon>
        <taxon>Fungi</taxon>
        <taxon>Dikarya</taxon>
        <taxon>Basidiomycota</taxon>
        <taxon>Agaricomycotina</taxon>
        <taxon>Tremellomycetes</taxon>
        <taxon>Tremellales</taxon>
        <taxon>Cryptococcaceae</taxon>
        <taxon>Kwoniella</taxon>
    </lineage>
</organism>
<dbReference type="EMBL" id="CP144520">
    <property type="protein sequence ID" value="WWC68083.1"/>
    <property type="molecule type" value="Genomic_DNA"/>
</dbReference>
<evidence type="ECO:0000313" key="3">
    <source>
        <dbReference type="EMBL" id="WWC68083.1"/>
    </source>
</evidence>
<dbReference type="RefSeq" id="XP_019008346.1">
    <property type="nucleotide sequence ID" value="XM_019158600.1"/>
</dbReference>
<sequence length="83" mass="9075">MSDPIIMTPRSRKSQKSTSRKNRNITPPSGDSDADASDHTAHAGKKSNLKMMYMDESENEENGKRLSATSTLSSRTISFGQAV</sequence>
<feature type="region of interest" description="Disordered" evidence="1">
    <location>
        <begin position="1"/>
        <end position="83"/>
    </location>
</feature>
<feature type="compositionally biased region" description="Low complexity" evidence="1">
    <location>
        <begin position="65"/>
        <end position="83"/>
    </location>
</feature>
<evidence type="ECO:0000313" key="4">
    <source>
        <dbReference type="Proteomes" id="UP000094020"/>
    </source>
</evidence>
<feature type="compositionally biased region" description="Basic residues" evidence="1">
    <location>
        <begin position="10"/>
        <end position="23"/>
    </location>
</feature>
<evidence type="ECO:0000313" key="2">
    <source>
        <dbReference type="EMBL" id="OCF47127.1"/>
    </source>
</evidence>
<evidence type="ECO:0000256" key="1">
    <source>
        <dbReference type="SAM" id="MobiDB-lite"/>
    </source>
</evidence>
<dbReference type="AlphaFoldDB" id="A0A1B9HV28"/>
<dbReference type="GeneID" id="30175274"/>
<protein>
    <submittedName>
        <fullName evidence="2">Uncharacterized protein</fullName>
    </submittedName>
</protein>
<proteinExistence type="predicted"/>
<dbReference type="EMBL" id="KV700117">
    <property type="protein sequence ID" value="OCF47127.1"/>
    <property type="molecule type" value="Genomic_DNA"/>
</dbReference>
<name>A0A1B9HV28_9TREE</name>
<reference evidence="2" key="3">
    <citation type="submission" date="2016-07" db="EMBL/GenBank/DDBJ databases">
        <title>Evolution of pathogenesis and genome organization in the Tremellales.</title>
        <authorList>
            <person name="Cuomo C."/>
            <person name="Litvintseva A."/>
            <person name="Heitman J."/>
            <person name="Chen Y."/>
            <person name="Sun S."/>
            <person name="Springer D."/>
            <person name="Dromer F."/>
            <person name="Young S."/>
            <person name="Zeng Q."/>
            <person name="Chapman S."/>
            <person name="Gujja S."/>
            <person name="Saif S."/>
            <person name="Birren B."/>
        </authorList>
    </citation>
    <scope>NUCLEOTIDE SEQUENCE</scope>
    <source>
        <strain evidence="2">CBS 10737</strain>
    </source>
</reference>
<gene>
    <name evidence="2" type="ORF">I206_06905</name>
    <name evidence="3" type="ORF">I206_102002</name>
</gene>
<accession>A0A1B9HV28</accession>
<dbReference type="KEGG" id="kpin:30175274"/>
<reference evidence="3" key="4">
    <citation type="submission" date="2024-02" db="EMBL/GenBank/DDBJ databases">
        <title>Comparative genomics of Cryptococcus and Kwoniella reveals pathogenesis evolution and contrasting modes of karyotype evolution via chromosome fusion or intercentromeric recombination.</title>
        <authorList>
            <person name="Coelho M.A."/>
            <person name="David-Palma M."/>
            <person name="Shea T."/>
            <person name="Bowers K."/>
            <person name="McGinley-Smith S."/>
            <person name="Mohammad A.W."/>
            <person name="Gnirke A."/>
            <person name="Yurkov A.M."/>
            <person name="Nowrousian M."/>
            <person name="Sun S."/>
            <person name="Cuomo C.A."/>
            <person name="Heitman J."/>
        </authorList>
    </citation>
    <scope>NUCLEOTIDE SEQUENCE</scope>
    <source>
        <strain evidence="3">CBS 10737</strain>
    </source>
</reference>
<dbReference type="Proteomes" id="UP000094020">
    <property type="component" value="Chromosome 2"/>
</dbReference>